<keyword evidence="2" id="KW-1003">Cell membrane</keyword>
<dbReference type="GO" id="GO:0015658">
    <property type="term" value="F:branched-chain amino acid transmembrane transporter activity"/>
    <property type="evidence" value="ECO:0007669"/>
    <property type="project" value="InterPro"/>
</dbReference>
<dbReference type="GO" id="GO:0005886">
    <property type="term" value="C:plasma membrane"/>
    <property type="evidence" value="ECO:0007669"/>
    <property type="project" value="UniProtKB-SubCell"/>
</dbReference>
<proteinExistence type="predicted"/>
<feature type="transmembrane region" description="Helical" evidence="6">
    <location>
        <begin position="75"/>
        <end position="94"/>
    </location>
</feature>
<dbReference type="Pfam" id="PF02653">
    <property type="entry name" value="BPD_transp_2"/>
    <property type="match status" value="1"/>
</dbReference>
<keyword evidence="5 6" id="KW-0472">Membrane</keyword>
<dbReference type="InterPro" id="IPR043428">
    <property type="entry name" value="LivM-like"/>
</dbReference>
<name>A0A7D5K349_9EURY</name>
<reference evidence="7 8" key="1">
    <citation type="submission" date="2020-07" db="EMBL/GenBank/DDBJ databases">
        <title>Gai3-2, isolated from salt lake.</title>
        <authorList>
            <person name="Cui H."/>
            <person name="Shi X."/>
        </authorList>
    </citation>
    <scope>NUCLEOTIDE SEQUENCE [LARGE SCALE GENOMIC DNA]</scope>
    <source>
        <strain evidence="7 8">Gai3-2</strain>
    </source>
</reference>
<comment type="subcellular location">
    <subcellularLocation>
        <location evidence="1">Cell membrane</location>
        <topology evidence="1">Multi-pass membrane protein</topology>
    </subcellularLocation>
</comment>
<dbReference type="EMBL" id="CP058529">
    <property type="protein sequence ID" value="QLG29421.1"/>
    <property type="molecule type" value="Genomic_DNA"/>
</dbReference>
<accession>A0A7D5K349</accession>
<evidence type="ECO:0000313" key="8">
    <source>
        <dbReference type="Proteomes" id="UP000509750"/>
    </source>
</evidence>
<evidence type="ECO:0000256" key="1">
    <source>
        <dbReference type="ARBA" id="ARBA00004651"/>
    </source>
</evidence>
<evidence type="ECO:0000256" key="4">
    <source>
        <dbReference type="ARBA" id="ARBA00022989"/>
    </source>
</evidence>
<evidence type="ECO:0000256" key="3">
    <source>
        <dbReference type="ARBA" id="ARBA00022692"/>
    </source>
</evidence>
<keyword evidence="4 6" id="KW-1133">Transmembrane helix</keyword>
<evidence type="ECO:0000256" key="5">
    <source>
        <dbReference type="ARBA" id="ARBA00023136"/>
    </source>
</evidence>
<evidence type="ECO:0000256" key="6">
    <source>
        <dbReference type="SAM" id="Phobius"/>
    </source>
</evidence>
<protein>
    <submittedName>
        <fullName evidence="7">Branched-chain amino acid ABC transporter permease</fullName>
    </submittedName>
</protein>
<dbReference type="Proteomes" id="UP000509750">
    <property type="component" value="Chromosome"/>
</dbReference>
<evidence type="ECO:0000256" key="2">
    <source>
        <dbReference type="ARBA" id="ARBA00022475"/>
    </source>
</evidence>
<feature type="transmembrane region" description="Helical" evidence="6">
    <location>
        <begin position="20"/>
        <end position="42"/>
    </location>
</feature>
<gene>
    <name evidence="7" type="ORF">HUG10_04825</name>
</gene>
<sequence>MEPYIAWLDERWMHSDLDKLLIVLGHVSIGFFVFAVALGYGFNGLVNSLASVFFFTAVYAMMVLALNLHWGYTGVFNIGVAAFMAVGVYTMAILTGPVDPGVGGVPGLGLPLPVGVLGGVLAASFVGLLAALPALKLRADYFAIVTVAFSEIVRLTLTSQTFQEFTIPLVGMETGTGGAGGISMPVNPVRLLFYSGGDPAFLGSVLFPLFRDLRIELVPPGSSWLGVVPLPAFTLDLAVNPPVIVSVAYLFVLAAGVALFYVLLVRVGNSPFGRVLKAIREDEQVAEALGKDTRRFKIVAFMFGCGLMGLGGIFWHGSQGYTNPAAFRPIITFYVWVALIIGGAGSNTGSVLGGALFASLLWEGPTYLRRVISNYVNLGQAPPTFPGAVGPFLEGKVLPFLAFMLNNINALRFILVGAILIWLMQRRPEGLLGHRKEEAAAVPLGRRTAATDGGGDDE</sequence>
<keyword evidence="8" id="KW-1185">Reference proteome</keyword>
<dbReference type="PANTHER" id="PTHR30482:SF10">
    <property type="entry name" value="HIGH-AFFINITY BRANCHED-CHAIN AMINO ACID TRANSPORT PROTEIN BRAE"/>
    <property type="match status" value="1"/>
</dbReference>
<feature type="transmembrane region" description="Helical" evidence="6">
    <location>
        <begin position="298"/>
        <end position="315"/>
    </location>
</feature>
<dbReference type="KEGG" id="halg:HUG10_04825"/>
<dbReference type="AlphaFoldDB" id="A0A7D5K349"/>
<dbReference type="CDD" id="cd06581">
    <property type="entry name" value="TM_PBP1_LivM_like"/>
    <property type="match status" value="1"/>
</dbReference>
<feature type="transmembrane region" description="Helical" evidence="6">
    <location>
        <begin position="243"/>
        <end position="264"/>
    </location>
</feature>
<evidence type="ECO:0000313" key="7">
    <source>
        <dbReference type="EMBL" id="QLG29421.1"/>
    </source>
</evidence>
<feature type="transmembrane region" description="Helical" evidence="6">
    <location>
        <begin position="48"/>
        <end position="68"/>
    </location>
</feature>
<dbReference type="PANTHER" id="PTHR30482">
    <property type="entry name" value="HIGH-AFFINITY BRANCHED-CHAIN AMINO ACID TRANSPORT SYSTEM PERMEASE"/>
    <property type="match status" value="1"/>
</dbReference>
<organism evidence="7 8">
    <name type="scientific">Halorarum halophilum</name>
    <dbReference type="NCBI Taxonomy" id="2743090"/>
    <lineage>
        <taxon>Archaea</taxon>
        <taxon>Methanobacteriati</taxon>
        <taxon>Methanobacteriota</taxon>
        <taxon>Stenosarchaea group</taxon>
        <taxon>Halobacteria</taxon>
        <taxon>Halobacteriales</taxon>
        <taxon>Haloferacaceae</taxon>
        <taxon>Halorarum</taxon>
    </lineage>
</organism>
<feature type="transmembrane region" description="Helical" evidence="6">
    <location>
        <begin position="400"/>
        <end position="424"/>
    </location>
</feature>
<feature type="transmembrane region" description="Helical" evidence="6">
    <location>
        <begin position="114"/>
        <end position="135"/>
    </location>
</feature>
<feature type="transmembrane region" description="Helical" evidence="6">
    <location>
        <begin position="335"/>
        <end position="362"/>
    </location>
</feature>
<keyword evidence="3 6" id="KW-0812">Transmembrane</keyword>
<dbReference type="InterPro" id="IPR001851">
    <property type="entry name" value="ABC_transp_permease"/>
</dbReference>